<sequence>MNVRMWELNILEYCCCDFWRKYGLISEQHWSTVGISQSGSRSTLLFRILSAILDSGQLAAANSPPPTRRGNSPRTNSPPANSPPTQLAATSSYKD</sequence>
<proteinExistence type="predicted"/>
<dbReference type="EMBL" id="QKKF02030911">
    <property type="protein sequence ID" value="RZF34599.1"/>
    <property type="molecule type" value="Genomic_DNA"/>
</dbReference>
<accession>A0A482WM39</accession>
<feature type="compositionally biased region" description="Polar residues" evidence="1">
    <location>
        <begin position="69"/>
        <end position="95"/>
    </location>
</feature>
<keyword evidence="3" id="KW-1185">Reference proteome</keyword>
<reference evidence="2 3" key="1">
    <citation type="journal article" date="2017" name="Gigascience">
        <title>Genome sequence of the small brown planthopper, Laodelphax striatellus.</title>
        <authorList>
            <person name="Zhu J."/>
            <person name="Jiang F."/>
            <person name="Wang X."/>
            <person name="Yang P."/>
            <person name="Bao Y."/>
            <person name="Zhao W."/>
            <person name="Wang W."/>
            <person name="Lu H."/>
            <person name="Wang Q."/>
            <person name="Cui N."/>
            <person name="Li J."/>
            <person name="Chen X."/>
            <person name="Luo L."/>
            <person name="Yu J."/>
            <person name="Kang L."/>
            <person name="Cui F."/>
        </authorList>
    </citation>
    <scope>NUCLEOTIDE SEQUENCE [LARGE SCALE GENOMIC DNA]</scope>
    <source>
        <strain evidence="2">Lst14</strain>
    </source>
</reference>
<evidence type="ECO:0000313" key="2">
    <source>
        <dbReference type="EMBL" id="RZF34599.1"/>
    </source>
</evidence>
<dbReference type="InParanoid" id="A0A482WM39"/>
<dbReference type="AlphaFoldDB" id="A0A482WM39"/>
<organism evidence="2 3">
    <name type="scientific">Laodelphax striatellus</name>
    <name type="common">Small brown planthopper</name>
    <name type="synonym">Delphax striatella</name>
    <dbReference type="NCBI Taxonomy" id="195883"/>
    <lineage>
        <taxon>Eukaryota</taxon>
        <taxon>Metazoa</taxon>
        <taxon>Ecdysozoa</taxon>
        <taxon>Arthropoda</taxon>
        <taxon>Hexapoda</taxon>
        <taxon>Insecta</taxon>
        <taxon>Pterygota</taxon>
        <taxon>Neoptera</taxon>
        <taxon>Paraneoptera</taxon>
        <taxon>Hemiptera</taxon>
        <taxon>Auchenorrhyncha</taxon>
        <taxon>Fulgoroidea</taxon>
        <taxon>Delphacidae</taxon>
        <taxon>Criomorphinae</taxon>
        <taxon>Laodelphax</taxon>
    </lineage>
</organism>
<evidence type="ECO:0000313" key="3">
    <source>
        <dbReference type="Proteomes" id="UP000291343"/>
    </source>
</evidence>
<gene>
    <name evidence="2" type="ORF">LSTR_LSTR013435</name>
</gene>
<feature type="region of interest" description="Disordered" evidence="1">
    <location>
        <begin position="58"/>
        <end position="95"/>
    </location>
</feature>
<protein>
    <submittedName>
        <fullName evidence="2">Uncharacterized protein</fullName>
    </submittedName>
</protein>
<dbReference type="Proteomes" id="UP000291343">
    <property type="component" value="Unassembled WGS sequence"/>
</dbReference>
<comment type="caution">
    <text evidence="2">The sequence shown here is derived from an EMBL/GenBank/DDBJ whole genome shotgun (WGS) entry which is preliminary data.</text>
</comment>
<evidence type="ECO:0000256" key="1">
    <source>
        <dbReference type="SAM" id="MobiDB-lite"/>
    </source>
</evidence>
<name>A0A482WM39_LAOST</name>